<dbReference type="EMBL" id="VRLW01000001">
    <property type="protein sequence ID" value="KAA1261269.1"/>
    <property type="molecule type" value="Genomic_DNA"/>
</dbReference>
<protein>
    <submittedName>
        <fullName evidence="1">Uncharacterized protein</fullName>
    </submittedName>
</protein>
<accession>A0A5B1CNA4</accession>
<organism evidence="1 2">
    <name type="scientific">Rubripirellula obstinata</name>
    <dbReference type="NCBI Taxonomy" id="406547"/>
    <lineage>
        <taxon>Bacteria</taxon>
        <taxon>Pseudomonadati</taxon>
        <taxon>Planctomycetota</taxon>
        <taxon>Planctomycetia</taxon>
        <taxon>Pirellulales</taxon>
        <taxon>Pirellulaceae</taxon>
        <taxon>Rubripirellula</taxon>
    </lineage>
</organism>
<dbReference type="Proteomes" id="UP000322699">
    <property type="component" value="Unassembled WGS sequence"/>
</dbReference>
<dbReference type="AlphaFoldDB" id="A0A5B1CNA4"/>
<reference evidence="1 2" key="1">
    <citation type="submission" date="2019-08" db="EMBL/GenBank/DDBJ databases">
        <title>Deep-cultivation of Planctomycetes and their phenomic and genomic characterization uncovers novel biology.</title>
        <authorList>
            <person name="Wiegand S."/>
            <person name="Jogler M."/>
            <person name="Boedeker C."/>
            <person name="Pinto D."/>
            <person name="Vollmers J."/>
            <person name="Rivas-Marin E."/>
            <person name="Kohn T."/>
            <person name="Peeters S.H."/>
            <person name="Heuer A."/>
            <person name="Rast P."/>
            <person name="Oberbeckmann S."/>
            <person name="Bunk B."/>
            <person name="Jeske O."/>
            <person name="Meyerdierks A."/>
            <person name="Storesund J.E."/>
            <person name="Kallscheuer N."/>
            <person name="Luecker S."/>
            <person name="Lage O.M."/>
            <person name="Pohl T."/>
            <person name="Merkel B.J."/>
            <person name="Hornburger P."/>
            <person name="Mueller R.-W."/>
            <person name="Bruemmer F."/>
            <person name="Labrenz M."/>
            <person name="Spormann A.M."/>
            <person name="Op Den Camp H."/>
            <person name="Overmann J."/>
            <person name="Amann R."/>
            <person name="Jetten M.S.M."/>
            <person name="Mascher T."/>
            <person name="Medema M.H."/>
            <person name="Devos D.P."/>
            <person name="Kaster A.-K."/>
            <person name="Ovreas L."/>
            <person name="Rohde M."/>
            <person name="Galperin M.Y."/>
            <person name="Jogler C."/>
        </authorList>
    </citation>
    <scope>NUCLEOTIDE SEQUENCE [LARGE SCALE GENOMIC DNA]</scope>
    <source>
        <strain evidence="1 2">LF1</strain>
    </source>
</reference>
<evidence type="ECO:0000313" key="2">
    <source>
        <dbReference type="Proteomes" id="UP000322699"/>
    </source>
</evidence>
<comment type="caution">
    <text evidence="1">The sequence shown here is derived from an EMBL/GenBank/DDBJ whole genome shotgun (WGS) entry which is preliminary data.</text>
</comment>
<gene>
    <name evidence="1" type="ORF">LF1_38150</name>
</gene>
<keyword evidence="2" id="KW-1185">Reference proteome</keyword>
<name>A0A5B1CNA4_9BACT</name>
<proteinExistence type="predicted"/>
<sequence>MQHHLPLVHSNVASRRCNGMIGFSIVLIRHHVDPNAAVTETNAICQSIHGAKRHARSAEQKSSAKQKTCTAKWQNKLASDRMKTGMNQVETVGVVGSRVKRSYRRGPFGSQRRLIFVGSERAFFSGECSSED</sequence>
<evidence type="ECO:0000313" key="1">
    <source>
        <dbReference type="EMBL" id="KAA1261269.1"/>
    </source>
</evidence>